<dbReference type="EMBL" id="AAZO01003316">
    <property type="status" value="NOT_ANNOTATED_CDS"/>
    <property type="molecule type" value="Genomic_DNA"/>
</dbReference>
<dbReference type="GeneID" id="8229537"/>
<evidence type="ECO:0000256" key="1">
    <source>
        <dbReference type="SAM" id="Phobius"/>
    </source>
</evidence>
<feature type="transmembrane region" description="Helical" evidence="1">
    <location>
        <begin position="227"/>
        <end position="249"/>
    </location>
</feature>
<dbReference type="RefSeq" id="XP_002426913.1">
    <property type="nucleotide sequence ID" value="XM_002426868.1"/>
</dbReference>
<keyword evidence="1" id="KW-1133">Transmembrane helix</keyword>
<gene>
    <name evidence="4" type="primary">8229537</name>
    <name evidence="3" type="ORF">Phum_PHUM285610</name>
</gene>
<keyword evidence="1" id="KW-0472">Membrane</keyword>
<dbReference type="Proteomes" id="UP000009046">
    <property type="component" value="Unassembled WGS sequence"/>
</dbReference>
<dbReference type="eggNOG" id="ENOG502S470">
    <property type="taxonomic scope" value="Eukaryota"/>
</dbReference>
<dbReference type="HOGENOM" id="CLU_1108093_0_0_1"/>
<reference evidence="3" key="1">
    <citation type="submission" date="2007-04" db="EMBL/GenBank/DDBJ databases">
        <title>Annotation of Pediculus humanus corporis strain USDA.</title>
        <authorList>
            <person name="Kirkness E."/>
            <person name="Hannick L."/>
            <person name="Hass B."/>
            <person name="Bruggner R."/>
            <person name="Lawson D."/>
            <person name="Bidwell S."/>
            <person name="Joardar V."/>
            <person name="Caler E."/>
            <person name="Walenz B."/>
            <person name="Inman J."/>
            <person name="Schobel S."/>
            <person name="Galinsky K."/>
            <person name="Amedeo P."/>
            <person name="Strausberg R."/>
        </authorList>
    </citation>
    <scope>NUCLEOTIDE SEQUENCE</scope>
    <source>
        <strain evidence="3">USDA</strain>
    </source>
</reference>
<accession>E0VLB9</accession>
<keyword evidence="1" id="KW-0812">Transmembrane</keyword>
<evidence type="ECO:0000313" key="4">
    <source>
        <dbReference type="EnsemblMetazoa" id="PHUM285610-PA"/>
    </source>
</evidence>
<dbReference type="EMBL" id="DS235271">
    <property type="protein sequence ID" value="EEB14175.1"/>
    <property type="molecule type" value="Genomic_DNA"/>
</dbReference>
<proteinExistence type="predicted"/>
<dbReference type="EMBL" id="AAZO01003317">
    <property type="status" value="NOT_ANNOTATED_CDS"/>
    <property type="molecule type" value="Genomic_DNA"/>
</dbReference>
<dbReference type="STRING" id="121224.E0VLB9"/>
<feature type="transmembrane region" description="Helical" evidence="1">
    <location>
        <begin position="47"/>
        <end position="73"/>
    </location>
</feature>
<evidence type="ECO:0000313" key="3">
    <source>
        <dbReference type="EMBL" id="EEB14175.1"/>
    </source>
</evidence>
<reference evidence="4" key="3">
    <citation type="submission" date="2021-02" db="UniProtKB">
        <authorList>
            <consortium name="EnsemblMetazoa"/>
        </authorList>
    </citation>
    <scope>IDENTIFICATION</scope>
    <source>
        <strain evidence="4">USDA</strain>
    </source>
</reference>
<dbReference type="KEGG" id="phu:Phum_PHUM285610"/>
<feature type="chain" id="PRO_5014570137" evidence="2">
    <location>
        <begin position="22"/>
        <end position="251"/>
    </location>
</feature>
<dbReference type="FunCoup" id="E0VLB9">
    <property type="interactions" value="17"/>
</dbReference>
<protein>
    <submittedName>
        <fullName evidence="3 4">Uncharacterized protein</fullName>
    </submittedName>
</protein>
<evidence type="ECO:0000256" key="2">
    <source>
        <dbReference type="SAM" id="SignalP"/>
    </source>
</evidence>
<dbReference type="CTD" id="8229537"/>
<dbReference type="EnsemblMetazoa" id="PHUM285610-RA">
    <property type="protein sequence ID" value="PHUM285610-PA"/>
    <property type="gene ID" value="PHUM285610"/>
</dbReference>
<dbReference type="InParanoid" id="E0VLB9"/>
<dbReference type="VEuPathDB" id="VectorBase:PHUM285610"/>
<dbReference type="AlphaFoldDB" id="E0VLB9"/>
<keyword evidence="5" id="KW-1185">Reference proteome</keyword>
<feature type="transmembrane region" description="Helical" evidence="1">
    <location>
        <begin position="135"/>
        <end position="163"/>
    </location>
</feature>
<sequence length="251" mass="29431">MSSSLILVSFITTSLPWGYWAKAINTCHDYDCECILFGKAFADQFTGGRVIYCQTITLLHVPLFLISSFMCFYQGRRAYIFRRQRLRIKYGKQCEKNPIILKCRTLLSRSGRIIKEGDIIMEEKEIEMEPPSYKWCITLIVVSSLFLILLCCVYVLHVVGYYWSCNEYRIMLIKLLKASGNMAQIFSERLECRAVYSFMDYLQPKRNLQDSQDYERKYKINTGLSLFIAQMVLLKNIFVWVCVSIVNILHE</sequence>
<evidence type="ECO:0000313" key="5">
    <source>
        <dbReference type="Proteomes" id="UP000009046"/>
    </source>
</evidence>
<reference evidence="3" key="2">
    <citation type="submission" date="2007-04" db="EMBL/GenBank/DDBJ databases">
        <title>The genome of the human body louse.</title>
        <authorList>
            <consortium name="The Human Body Louse Genome Consortium"/>
            <person name="Kirkness E."/>
            <person name="Walenz B."/>
            <person name="Hass B."/>
            <person name="Bruggner R."/>
            <person name="Strausberg R."/>
        </authorList>
    </citation>
    <scope>NUCLEOTIDE SEQUENCE</scope>
    <source>
        <strain evidence="3">USDA</strain>
    </source>
</reference>
<keyword evidence="2" id="KW-0732">Signal</keyword>
<organism>
    <name type="scientific">Pediculus humanus subsp. corporis</name>
    <name type="common">Body louse</name>
    <dbReference type="NCBI Taxonomy" id="121224"/>
    <lineage>
        <taxon>Eukaryota</taxon>
        <taxon>Metazoa</taxon>
        <taxon>Ecdysozoa</taxon>
        <taxon>Arthropoda</taxon>
        <taxon>Hexapoda</taxon>
        <taxon>Insecta</taxon>
        <taxon>Pterygota</taxon>
        <taxon>Neoptera</taxon>
        <taxon>Paraneoptera</taxon>
        <taxon>Psocodea</taxon>
        <taxon>Troctomorpha</taxon>
        <taxon>Phthiraptera</taxon>
        <taxon>Anoplura</taxon>
        <taxon>Pediculidae</taxon>
        <taxon>Pediculus</taxon>
    </lineage>
</organism>
<dbReference type="OMA" id="IYHGYRM"/>
<feature type="signal peptide" evidence="2">
    <location>
        <begin position="1"/>
        <end position="21"/>
    </location>
</feature>
<name>E0VLB9_PEDHC</name>
<dbReference type="OrthoDB" id="8186944at2759"/>